<evidence type="ECO:0000313" key="3">
    <source>
        <dbReference type="WBParaSite" id="SMTH1_104740.1"/>
    </source>
</evidence>
<dbReference type="AlphaFoldDB" id="A0AA85AUE6"/>
<dbReference type="Proteomes" id="UP000050791">
    <property type="component" value="Unassembled WGS sequence"/>
</dbReference>
<feature type="region of interest" description="Disordered" evidence="1">
    <location>
        <begin position="304"/>
        <end position="340"/>
    </location>
</feature>
<feature type="compositionally biased region" description="Polar residues" evidence="1">
    <location>
        <begin position="304"/>
        <end position="318"/>
    </location>
</feature>
<reference evidence="3" key="1">
    <citation type="submission" date="2023-11" db="UniProtKB">
        <authorList>
            <consortium name="WormBaseParasite"/>
        </authorList>
    </citation>
    <scope>IDENTIFICATION</scope>
</reference>
<feature type="region of interest" description="Disordered" evidence="1">
    <location>
        <begin position="402"/>
        <end position="438"/>
    </location>
</feature>
<feature type="compositionally biased region" description="Basic and acidic residues" evidence="1">
    <location>
        <begin position="172"/>
        <end position="183"/>
    </location>
</feature>
<dbReference type="WBParaSite" id="SMTH1_104740.1">
    <property type="protein sequence ID" value="SMTH1_104740.1"/>
    <property type="gene ID" value="SMTH1_104740"/>
</dbReference>
<dbReference type="Gene3D" id="3.10.100.10">
    <property type="entry name" value="Mannose-Binding Protein A, subunit A"/>
    <property type="match status" value="1"/>
</dbReference>
<feature type="compositionally biased region" description="Polar residues" evidence="1">
    <location>
        <begin position="255"/>
        <end position="269"/>
    </location>
</feature>
<protein>
    <submittedName>
        <fullName evidence="3">Uncharacterized protein</fullName>
    </submittedName>
</protein>
<accession>A0AA85AUE6</accession>
<sequence>MDRVDSGGENVLGTQVPGGRPALTEVVGAEGDVSGDASTGTHSVSHMDRVDSGGENVLGTQVSSEQPASTSERQTGDNETRDTSGDSHSISHMGVGVGVGASEENLLDTQVSSEQPASTSERQTGDNETRDTSGDSHSISHMGVGVGVGASEENLLDTQVSSEQPASTSERQTGDNETRDTSGDSHSISHMGVGVGVGASEENLLDTQVSSEQPASTSERQTGDNETRDTSGDSHSISHMGVGVGVGASEENLLDTQVSSEQPASTSERQTGDNETRDTSGDSHSISHMGVGVGVGASEENLLDTQVSSEQPASTSERQTGDNETRDTSGDSHSISHMGVGVGVGASEENLLDTQVSSEQPASTSERQTGDNETRDTSGDSHSISHMGVGVGVGASEENLLDTQVSSEQPASTSERQTGDNETRDTSGDSHSISHMGVGVGVGASEENLLDTQMYKPTDQMDQTSDDLYVGLVEHKVEKQSHNRNATYITFEEVSGTYRMNRRADYNYTINSPFDEVIVHIGQKGDIGPQGPAGPVGSTGYCPETICPSIDMSSLKGVQGETGSSEWCNRSCKTIDGIIGLKGIKGLKGDMGDTLILSFSKALQLIKYTINITSSNYLPKGQKGDKGEVIQRKFIQRRISSQNNRNFHRRKRGQQQDYDHLTSRIHPLQEIRKHYLIHWIKFRKFRKTKILGVKILHNPNEFKTIGSILPVGALVVTEFFNYEVLSFANDNQSSKWNLNKNFQLDQLSSLGLFMKIENIHNTWKRIHVKFGQEVTFGQHDSNLQIYNSSSSKEPSSKTYTPRYREKIVFAFHPVPLTGGSFSGWHGANTKCHETALHHLGIPGFKVLLVDRNFPIERLIKWQYQHVPIINLGSQIVFSKWRDFLYGIRSNITYHCTTYMVCLIYKFILRTSGLEVVLLLDVMDGQQIHQQNLVLHGHLIIE</sequence>
<feature type="compositionally biased region" description="Polar residues" evidence="1">
    <location>
        <begin position="353"/>
        <end position="367"/>
    </location>
</feature>
<feature type="region of interest" description="Disordered" evidence="1">
    <location>
        <begin position="108"/>
        <end position="144"/>
    </location>
</feature>
<proteinExistence type="predicted"/>
<feature type="compositionally biased region" description="Basic and acidic residues" evidence="1">
    <location>
        <begin position="319"/>
        <end position="330"/>
    </location>
</feature>
<feature type="compositionally biased region" description="Basic and acidic residues" evidence="1">
    <location>
        <begin position="123"/>
        <end position="134"/>
    </location>
</feature>
<feature type="region of interest" description="Disordered" evidence="1">
    <location>
        <begin position="1"/>
        <end position="95"/>
    </location>
</feature>
<feature type="compositionally biased region" description="Basic and acidic residues" evidence="1">
    <location>
        <begin position="221"/>
        <end position="232"/>
    </location>
</feature>
<feature type="compositionally biased region" description="Basic and acidic residues" evidence="1">
    <location>
        <begin position="270"/>
        <end position="281"/>
    </location>
</feature>
<feature type="compositionally biased region" description="Polar residues" evidence="1">
    <location>
        <begin position="402"/>
        <end position="416"/>
    </location>
</feature>
<organism evidence="2 3">
    <name type="scientific">Schistosoma mattheei</name>
    <dbReference type="NCBI Taxonomy" id="31246"/>
    <lineage>
        <taxon>Eukaryota</taxon>
        <taxon>Metazoa</taxon>
        <taxon>Spiralia</taxon>
        <taxon>Lophotrochozoa</taxon>
        <taxon>Platyhelminthes</taxon>
        <taxon>Trematoda</taxon>
        <taxon>Digenea</taxon>
        <taxon>Strigeidida</taxon>
        <taxon>Schistosomatoidea</taxon>
        <taxon>Schistosomatidae</taxon>
        <taxon>Schistosoma</taxon>
    </lineage>
</organism>
<feature type="compositionally biased region" description="Polar residues" evidence="1">
    <location>
        <begin position="108"/>
        <end position="122"/>
    </location>
</feature>
<feature type="compositionally biased region" description="Basic and acidic residues" evidence="1">
    <location>
        <begin position="368"/>
        <end position="379"/>
    </location>
</feature>
<name>A0AA85AUE6_9TREM</name>
<feature type="compositionally biased region" description="Basic and acidic residues" evidence="1">
    <location>
        <begin position="417"/>
        <end position="428"/>
    </location>
</feature>
<evidence type="ECO:0000313" key="2">
    <source>
        <dbReference type="Proteomes" id="UP000050791"/>
    </source>
</evidence>
<feature type="compositionally biased region" description="Polar residues" evidence="1">
    <location>
        <begin position="206"/>
        <end position="220"/>
    </location>
</feature>
<feature type="compositionally biased region" description="Polar residues" evidence="1">
    <location>
        <begin position="157"/>
        <end position="171"/>
    </location>
</feature>
<feature type="region of interest" description="Disordered" evidence="1">
    <location>
        <begin position="157"/>
        <end position="193"/>
    </location>
</feature>
<feature type="region of interest" description="Disordered" evidence="1">
    <location>
        <begin position="206"/>
        <end position="242"/>
    </location>
</feature>
<feature type="region of interest" description="Disordered" evidence="1">
    <location>
        <begin position="353"/>
        <end position="389"/>
    </location>
</feature>
<feature type="compositionally biased region" description="Basic and acidic residues" evidence="1">
    <location>
        <begin position="74"/>
        <end position="85"/>
    </location>
</feature>
<feature type="region of interest" description="Disordered" evidence="1">
    <location>
        <begin position="255"/>
        <end position="291"/>
    </location>
</feature>
<feature type="compositionally biased region" description="Polar residues" evidence="1">
    <location>
        <begin position="58"/>
        <end position="73"/>
    </location>
</feature>
<evidence type="ECO:0000256" key="1">
    <source>
        <dbReference type="SAM" id="MobiDB-lite"/>
    </source>
</evidence>
<dbReference type="InterPro" id="IPR016186">
    <property type="entry name" value="C-type_lectin-like/link_sf"/>
</dbReference>